<comment type="subcellular location">
    <subcellularLocation>
        <location evidence="1">Cell membrane</location>
        <topology evidence="1">Multi-pass membrane protein</topology>
    </subcellularLocation>
</comment>
<feature type="transmembrane region" description="Helical" evidence="7">
    <location>
        <begin position="391"/>
        <end position="411"/>
    </location>
</feature>
<dbReference type="CDD" id="cd13138">
    <property type="entry name" value="MATE_yoeA_like"/>
    <property type="match status" value="1"/>
</dbReference>
<evidence type="ECO:0000256" key="1">
    <source>
        <dbReference type="ARBA" id="ARBA00004651"/>
    </source>
</evidence>
<evidence type="ECO:0000256" key="3">
    <source>
        <dbReference type="ARBA" id="ARBA00022475"/>
    </source>
</evidence>
<dbReference type="EMBL" id="SGXF01000003">
    <property type="protein sequence ID" value="RZT00397.1"/>
    <property type="molecule type" value="Genomic_DNA"/>
</dbReference>
<evidence type="ECO:0000256" key="6">
    <source>
        <dbReference type="ARBA" id="ARBA00023136"/>
    </source>
</evidence>
<dbReference type="InterPro" id="IPR002528">
    <property type="entry name" value="MATE_fam"/>
</dbReference>
<dbReference type="NCBIfam" id="TIGR00797">
    <property type="entry name" value="matE"/>
    <property type="match status" value="1"/>
</dbReference>
<dbReference type="PIRSF" id="PIRSF006603">
    <property type="entry name" value="DinF"/>
    <property type="match status" value="1"/>
</dbReference>
<feature type="transmembrane region" description="Helical" evidence="7">
    <location>
        <begin position="21"/>
        <end position="38"/>
    </location>
</feature>
<evidence type="ECO:0000313" key="9">
    <source>
        <dbReference type="Proteomes" id="UP000292927"/>
    </source>
</evidence>
<protein>
    <submittedName>
        <fullName evidence="8">Putative MATE family efflux protein</fullName>
    </submittedName>
</protein>
<name>A0A4Q7PII7_9FIRM</name>
<feature type="transmembrane region" description="Helical" evidence="7">
    <location>
        <begin position="417"/>
        <end position="440"/>
    </location>
</feature>
<proteinExistence type="predicted"/>
<accession>A0A4Q7PII7</accession>
<feature type="transmembrane region" description="Helical" evidence="7">
    <location>
        <begin position="68"/>
        <end position="89"/>
    </location>
</feature>
<evidence type="ECO:0000256" key="7">
    <source>
        <dbReference type="SAM" id="Phobius"/>
    </source>
</evidence>
<keyword evidence="2" id="KW-0813">Transport</keyword>
<evidence type="ECO:0000256" key="4">
    <source>
        <dbReference type="ARBA" id="ARBA00022692"/>
    </source>
</evidence>
<organism evidence="8 9">
    <name type="scientific">Cuneatibacter caecimuris</name>
    <dbReference type="NCBI Taxonomy" id="1796618"/>
    <lineage>
        <taxon>Bacteria</taxon>
        <taxon>Bacillati</taxon>
        <taxon>Bacillota</taxon>
        <taxon>Clostridia</taxon>
        <taxon>Lachnospirales</taxon>
        <taxon>Lachnospiraceae</taxon>
        <taxon>Cuneatibacter</taxon>
    </lineage>
</organism>
<dbReference type="PANTHER" id="PTHR43549">
    <property type="entry name" value="MULTIDRUG RESISTANCE PROTEIN YPNP-RELATED"/>
    <property type="match status" value="1"/>
</dbReference>
<feature type="transmembrane region" description="Helical" evidence="7">
    <location>
        <begin position="144"/>
        <end position="165"/>
    </location>
</feature>
<dbReference type="AlphaFoldDB" id="A0A4Q7PII7"/>
<dbReference type="GO" id="GO:0005886">
    <property type="term" value="C:plasma membrane"/>
    <property type="evidence" value="ECO:0007669"/>
    <property type="project" value="UniProtKB-SubCell"/>
</dbReference>
<feature type="transmembrane region" description="Helical" evidence="7">
    <location>
        <begin position="361"/>
        <end position="379"/>
    </location>
</feature>
<dbReference type="Pfam" id="PF01554">
    <property type="entry name" value="MatE"/>
    <property type="match status" value="2"/>
</dbReference>
<evidence type="ECO:0000313" key="8">
    <source>
        <dbReference type="EMBL" id="RZT00397.1"/>
    </source>
</evidence>
<keyword evidence="6 7" id="KW-0472">Membrane</keyword>
<sequence length="452" mass="49815">MRGSARADHVMMTEGNIWRHLVWFALPLLIGNVFQQFYNTVDSIIVGNFVGKEALAAVGSSDPVINTIIGFFSGMATGAGVVISQYFGARNDKNVHEAVHTTILMTFILSILFTVLGVLMVPPLLRMMGTPDDVFDSASTYLRIYFAGVIGLMFYNMGAGILRAVGDSKRPLYFLIFSAILNVLLDLLFVVVFRAGVAGVAYATIISQALSAVLILLTLTRETAAYRIVWKEIRLNKLMLGKIFRIGLPSALQMGITSFSNVFVQSYINGFGSACMAGWSSYGKIDKFCMLPIQSISLSVTTFVGQNLGAGQLKRAKKGSSIAFFLSIAVSVLMMIPIIIFAPSLVKLFNQEPDVVGYGTLFLRILIPFYLCCCANQVYAGSLRGAGDTKAPMLIMMGSFIVFRQVYLFIASRLTDSVTWIALGYPFGWLVCSVLIYLYYRLSHWEKHRITM</sequence>
<comment type="caution">
    <text evidence="8">The sequence shown here is derived from an EMBL/GenBank/DDBJ whole genome shotgun (WGS) entry which is preliminary data.</text>
</comment>
<gene>
    <name evidence="8" type="ORF">EV209_1704</name>
</gene>
<feature type="transmembrane region" description="Helical" evidence="7">
    <location>
        <begin position="172"/>
        <end position="193"/>
    </location>
</feature>
<keyword evidence="3" id="KW-1003">Cell membrane</keyword>
<keyword evidence="4 7" id="KW-0812">Transmembrane</keyword>
<dbReference type="GO" id="GO:0015297">
    <property type="term" value="F:antiporter activity"/>
    <property type="evidence" value="ECO:0007669"/>
    <property type="project" value="InterPro"/>
</dbReference>
<feature type="transmembrane region" description="Helical" evidence="7">
    <location>
        <begin position="199"/>
        <end position="219"/>
    </location>
</feature>
<reference evidence="8 9" key="1">
    <citation type="submission" date="2019-02" db="EMBL/GenBank/DDBJ databases">
        <title>Genomic Encyclopedia of Type Strains, Phase IV (KMG-IV): sequencing the most valuable type-strain genomes for metagenomic binning, comparative biology and taxonomic classification.</title>
        <authorList>
            <person name="Goeker M."/>
        </authorList>
    </citation>
    <scope>NUCLEOTIDE SEQUENCE [LARGE SCALE GENOMIC DNA]</scope>
    <source>
        <strain evidence="8 9">DSM 29486</strain>
    </source>
</reference>
<keyword evidence="5 7" id="KW-1133">Transmembrane helix</keyword>
<feature type="transmembrane region" description="Helical" evidence="7">
    <location>
        <begin position="101"/>
        <end position="124"/>
    </location>
</feature>
<feature type="transmembrane region" description="Helical" evidence="7">
    <location>
        <begin position="322"/>
        <end position="341"/>
    </location>
</feature>
<dbReference type="GO" id="GO:0042910">
    <property type="term" value="F:xenobiotic transmembrane transporter activity"/>
    <property type="evidence" value="ECO:0007669"/>
    <property type="project" value="InterPro"/>
</dbReference>
<evidence type="ECO:0000256" key="5">
    <source>
        <dbReference type="ARBA" id="ARBA00022989"/>
    </source>
</evidence>
<dbReference type="Proteomes" id="UP000292927">
    <property type="component" value="Unassembled WGS sequence"/>
</dbReference>
<evidence type="ECO:0000256" key="2">
    <source>
        <dbReference type="ARBA" id="ARBA00022448"/>
    </source>
</evidence>
<dbReference type="InterPro" id="IPR048279">
    <property type="entry name" value="MdtK-like"/>
</dbReference>
<dbReference type="InterPro" id="IPR052031">
    <property type="entry name" value="Membrane_Transporter-Flippase"/>
</dbReference>
<dbReference type="PANTHER" id="PTHR43549:SF3">
    <property type="entry name" value="MULTIDRUG RESISTANCE PROTEIN YPNP-RELATED"/>
    <property type="match status" value="1"/>
</dbReference>
<keyword evidence="9" id="KW-1185">Reference proteome</keyword>